<protein>
    <recommendedName>
        <fullName evidence="3">Transposase</fullName>
    </recommendedName>
</protein>
<organism evidence="1 2">
    <name type="scientific">Magnetofaba australis IT-1</name>
    <dbReference type="NCBI Taxonomy" id="1434232"/>
    <lineage>
        <taxon>Bacteria</taxon>
        <taxon>Pseudomonadati</taxon>
        <taxon>Pseudomonadota</taxon>
        <taxon>Magnetococcia</taxon>
        <taxon>Magnetococcales</taxon>
        <taxon>Magnetococcaceae</taxon>
        <taxon>Magnetofaba</taxon>
    </lineage>
</organism>
<evidence type="ECO:0000313" key="2">
    <source>
        <dbReference type="Proteomes" id="UP000194003"/>
    </source>
</evidence>
<name>A0A1Y2K9I4_9PROT</name>
<dbReference type="AlphaFoldDB" id="A0A1Y2K9I4"/>
<accession>A0A1Y2K9I4</accession>
<keyword evidence="2" id="KW-1185">Reference proteome</keyword>
<dbReference type="STRING" id="1434232.MAIT1_04999"/>
<evidence type="ECO:0008006" key="3">
    <source>
        <dbReference type="Google" id="ProtNLM"/>
    </source>
</evidence>
<evidence type="ECO:0000313" key="1">
    <source>
        <dbReference type="EMBL" id="OSM07622.1"/>
    </source>
</evidence>
<sequence>MEPDIRDSVVDFVAFWSDKSEIDTSRIINWIGVQRGKFYSWRKRYGMVNDHYGRIPRDFWLDDWEREAIVAFFHEHPSEGYRRLTYMMLDAGVVGGQPLFSAACAQNCRADASLEPTALAEGHRVQTAFGAA</sequence>
<comment type="caution">
    <text evidence="1">The sequence shown here is derived from an EMBL/GenBank/DDBJ whole genome shotgun (WGS) entry which is preliminary data.</text>
</comment>
<dbReference type="EMBL" id="LVJN01000013">
    <property type="protein sequence ID" value="OSM07622.1"/>
    <property type="molecule type" value="Genomic_DNA"/>
</dbReference>
<dbReference type="RefSeq" id="WP_241893392.1">
    <property type="nucleotide sequence ID" value="NZ_LVJN01000013.1"/>
</dbReference>
<proteinExistence type="predicted"/>
<dbReference type="Proteomes" id="UP000194003">
    <property type="component" value="Unassembled WGS sequence"/>
</dbReference>
<gene>
    <name evidence="1" type="ORF">MAIT1_04999</name>
</gene>
<reference evidence="1 2" key="1">
    <citation type="journal article" date="2016" name="BMC Genomics">
        <title>Combined genomic and structural analyses of a cultured magnetotactic bacterium reveals its niche adaptation to a dynamic environment.</title>
        <authorList>
            <person name="Araujo A.C."/>
            <person name="Morillo V."/>
            <person name="Cypriano J."/>
            <person name="Teixeira L.C."/>
            <person name="Leao P."/>
            <person name="Lyra S."/>
            <person name="Almeida L.G."/>
            <person name="Bazylinski D.A."/>
            <person name="Vasconcellos A.T."/>
            <person name="Abreu F."/>
            <person name="Lins U."/>
        </authorList>
    </citation>
    <scope>NUCLEOTIDE SEQUENCE [LARGE SCALE GENOMIC DNA]</scope>
    <source>
        <strain evidence="1 2">IT-1</strain>
    </source>
</reference>